<dbReference type="Proteomes" id="UP000236536">
    <property type="component" value="Chromosome"/>
</dbReference>
<evidence type="ECO:0000313" key="3">
    <source>
        <dbReference type="Proteomes" id="UP000236536"/>
    </source>
</evidence>
<evidence type="ECO:0000256" key="1">
    <source>
        <dbReference type="SAM" id="MobiDB-lite"/>
    </source>
</evidence>
<gene>
    <name evidence="2" type="ORF">PhaeoP66_01478</name>
</gene>
<dbReference type="RefSeq" id="WP_102874135.1">
    <property type="nucleotide sequence ID" value="NZ_CP010599.1"/>
</dbReference>
<name>A0ABM6RD83_9RHOB</name>
<dbReference type="EMBL" id="CP010705">
    <property type="protein sequence ID" value="AUQ94265.1"/>
    <property type="molecule type" value="Genomic_DNA"/>
</dbReference>
<accession>A0ABM6RD83</accession>
<proteinExistence type="predicted"/>
<protein>
    <submittedName>
        <fullName evidence="2">Uncharacterized protein</fullName>
    </submittedName>
</protein>
<evidence type="ECO:0000313" key="2">
    <source>
        <dbReference type="EMBL" id="AUQ94265.1"/>
    </source>
</evidence>
<reference evidence="2 3" key="1">
    <citation type="journal article" date="2017" name="Genome Biol. Evol.">
        <title>Trajectories and Drivers of Genome Evolution in Surface-Associated Marine Phaeobacter.</title>
        <authorList>
            <person name="Freese H.M."/>
            <person name="Sikorski J."/>
            <person name="Bunk B."/>
            <person name="Scheuner C."/>
            <person name="Meier-Kolthoff J.P."/>
            <person name="Sproer C."/>
            <person name="Gram L."/>
            <person name="Overmann J."/>
        </authorList>
    </citation>
    <scope>NUCLEOTIDE SEQUENCE [LARGE SCALE GENOMIC DNA]</scope>
    <source>
        <strain evidence="2 3">P66</strain>
    </source>
</reference>
<reference evidence="2 3" key="2">
    <citation type="journal article" date="2017" name="Int. J. Syst. Evol. Microbiol.">
        <title>Adaptation of Surface-Associated Bacteria to the Open Ocean: A Genomically Distinct Subpopulation of Phaeobacter gallaeciensis Colonizes Pacific Mesozooplankton.</title>
        <authorList>
            <person name="Freese H.M."/>
            <person name="Methner A."/>
            <person name="Overmann J."/>
        </authorList>
    </citation>
    <scope>NUCLEOTIDE SEQUENCE [LARGE SCALE GENOMIC DNA]</scope>
    <source>
        <strain evidence="2 3">P66</strain>
    </source>
</reference>
<feature type="region of interest" description="Disordered" evidence="1">
    <location>
        <begin position="184"/>
        <end position="230"/>
    </location>
</feature>
<organism evidence="2 3">
    <name type="scientific">Phaeobacter inhibens</name>
    <dbReference type="NCBI Taxonomy" id="221822"/>
    <lineage>
        <taxon>Bacteria</taxon>
        <taxon>Pseudomonadati</taxon>
        <taxon>Pseudomonadota</taxon>
        <taxon>Alphaproteobacteria</taxon>
        <taxon>Rhodobacterales</taxon>
        <taxon>Roseobacteraceae</taxon>
        <taxon>Phaeobacter</taxon>
    </lineage>
</organism>
<keyword evidence="3" id="KW-1185">Reference proteome</keyword>
<sequence length="345" mass="36908">MTQVDQYKGKLGFEIRDPDALSNGSTAVVDTLEEYGHSVRQFQSRNPNLIRLDCDHYRVELRYRRHPIKPTQASAAGADSTETPLRSSLGVTLTPNHPDHCDVELSELLLAMVLRRLAEDLDVATVDWLHVPFTLTRAAFLGVFEDAETQAESHALAAADHAASDAYPVTEIAADIAGIHAAKSSAPLSPQTTPEAPPPAAPQVATPIDSALDTPPPLPQPTNGAKPVADGRLRGRACFEPVEVTIAQLEEHYAAMLQSPDTRATGRHALEARNRARARAKAVMTPPRSSGTAVARLGGLLAAMPQRMIATTSHLLRSPQLRGHLHIVCGATALLALQSSAAVAF</sequence>